<dbReference type="Proteomes" id="UP000218334">
    <property type="component" value="Unassembled WGS sequence"/>
</dbReference>
<proteinExistence type="predicted"/>
<accession>A0A2H3C5F8</accession>
<feature type="compositionally biased region" description="Polar residues" evidence="1">
    <location>
        <begin position="23"/>
        <end position="48"/>
    </location>
</feature>
<gene>
    <name evidence="2" type="ORF">ARMSODRAFT_952653</name>
</gene>
<evidence type="ECO:0000313" key="2">
    <source>
        <dbReference type="EMBL" id="PBK73558.1"/>
    </source>
</evidence>
<name>A0A2H3C5F8_9AGAR</name>
<keyword evidence="3" id="KW-1185">Reference proteome</keyword>
<dbReference type="AlphaFoldDB" id="A0A2H3C5F8"/>
<organism evidence="2 3">
    <name type="scientific">Armillaria solidipes</name>
    <dbReference type="NCBI Taxonomy" id="1076256"/>
    <lineage>
        <taxon>Eukaryota</taxon>
        <taxon>Fungi</taxon>
        <taxon>Dikarya</taxon>
        <taxon>Basidiomycota</taxon>
        <taxon>Agaricomycotina</taxon>
        <taxon>Agaricomycetes</taxon>
        <taxon>Agaricomycetidae</taxon>
        <taxon>Agaricales</taxon>
        <taxon>Marasmiineae</taxon>
        <taxon>Physalacriaceae</taxon>
        <taxon>Armillaria</taxon>
    </lineage>
</organism>
<evidence type="ECO:0000256" key="1">
    <source>
        <dbReference type="SAM" id="MobiDB-lite"/>
    </source>
</evidence>
<feature type="region of interest" description="Disordered" evidence="1">
    <location>
        <begin position="1"/>
        <end position="48"/>
    </location>
</feature>
<evidence type="ECO:0000313" key="3">
    <source>
        <dbReference type="Proteomes" id="UP000218334"/>
    </source>
</evidence>
<sequence>MSTSSTQPRTPPRNHTPPYPVFPTTSASANVFQTSPASSSKSGITSDADTSLSYFYNAKSSGPEYP</sequence>
<reference evidence="3" key="1">
    <citation type="journal article" date="2017" name="Nat. Ecol. Evol.">
        <title>Genome expansion and lineage-specific genetic innovations in the forest pathogenic fungi Armillaria.</title>
        <authorList>
            <person name="Sipos G."/>
            <person name="Prasanna A.N."/>
            <person name="Walter M.C."/>
            <person name="O'Connor E."/>
            <person name="Balint B."/>
            <person name="Krizsan K."/>
            <person name="Kiss B."/>
            <person name="Hess J."/>
            <person name="Varga T."/>
            <person name="Slot J."/>
            <person name="Riley R."/>
            <person name="Boka B."/>
            <person name="Rigling D."/>
            <person name="Barry K."/>
            <person name="Lee J."/>
            <person name="Mihaltcheva S."/>
            <person name="LaButti K."/>
            <person name="Lipzen A."/>
            <person name="Waldron R."/>
            <person name="Moloney N.M."/>
            <person name="Sperisen C."/>
            <person name="Kredics L."/>
            <person name="Vagvoelgyi C."/>
            <person name="Patrignani A."/>
            <person name="Fitzpatrick D."/>
            <person name="Nagy I."/>
            <person name="Doyle S."/>
            <person name="Anderson J.B."/>
            <person name="Grigoriev I.V."/>
            <person name="Gueldener U."/>
            <person name="Muensterkoetter M."/>
            <person name="Nagy L.G."/>
        </authorList>
    </citation>
    <scope>NUCLEOTIDE SEQUENCE [LARGE SCALE GENOMIC DNA]</scope>
    <source>
        <strain evidence="3">28-4</strain>
    </source>
</reference>
<feature type="compositionally biased region" description="Pro residues" evidence="1">
    <location>
        <begin position="9"/>
        <end position="21"/>
    </location>
</feature>
<protein>
    <submittedName>
        <fullName evidence="2">Uncharacterized protein</fullName>
    </submittedName>
</protein>
<dbReference type="EMBL" id="KZ293420">
    <property type="protein sequence ID" value="PBK73558.1"/>
    <property type="molecule type" value="Genomic_DNA"/>
</dbReference>